<name>A0A1A6A0E7_9TREE</name>
<reference evidence="3" key="3">
    <citation type="submission" date="2024-02" db="EMBL/GenBank/DDBJ databases">
        <title>Comparative genomics of Cryptococcus and Kwoniella reveals pathogenesis evolution and contrasting modes of karyotype evolution via chromosome fusion or intercentromeric recombination.</title>
        <authorList>
            <person name="Coelho M.A."/>
            <person name="David-Palma M."/>
            <person name="Shea T."/>
            <person name="Bowers K."/>
            <person name="McGinley-Smith S."/>
            <person name="Mohammad A.W."/>
            <person name="Gnirke A."/>
            <person name="Yurkov A.M."/>
            <person name="Nowrousian M."/>
            <person name="Sun S."/>
            <person name="Cuomo C.A."/>
            <person name="Heitman J."/>
        </authorList>
    </citation>
    <scope>NUCLEOTIDE SEQUENCE</scope>
    <source>
        <strain evidence="3">CBS 10117</strain>
    </source>
</reference>
<dbReference type="KEGG" id="kdj:28969495"/>
<gene>
    <name evidence="2" type="ORF">I303_05796</name>
    <name evidence="3" type="ORF">I303_105774</name>
</gene>
<sequence>MKLRMELKKLRRDVQSGRKGIPGEPLKAQLELKLKLELDRKTRLLEESQQLLHRVQEQLKEKEKALEACEHNLKQRDTGNYLWKEQRDNYKEKNEVLREILRRKDQGQEQEKSKCHCECQTISVACEAEDPAPGWIFDAGDLPEQPCEFRDVREHDSKRRKAITAAFELNMQSVNNEF</sequence>
<dbReference type="RefSeq" id="XP_018261358.1">
    <property type="nucleotide sequence ID" value="XM_018409086.1"/>
</dbReference>
<reference evidence="3" key="2">
    <citation type="submission" date="2013-07" db="EMBL/GenBank/DDBJ databases">
        <authorList>
            <consortium name="The Broad Institute Genome Sequencing Platform"/>
            <person name="Cuomo C."/>
            <person name="Litvintseva A."/>
            <person name="Chen Y."/>
            <person name="Heitman J."/>
            <person name="Sun S."/>
            <person name="Springer D."/>
            <person name="Dromer F."/>
            <person name="Young S.K."/>
            <person name="Zeng Q."/>
            <person name="Gargeya S."/>
            <person name="Fitzgerald M."/>
            <person name="Abouelleil A."/>
            <person name="Alvarado L."/>
            <person name="Berlin A.M."/>
            <person name="Chapman S.B."/>
            <person name="Dewar J."/>
            <person name="Goldberg J."/>
            <person name="Griggs A."/>
            <person name="Gujja S."/>
            <person name="Hansen M."/>
            <person name="Howarth C."/>
            <person name="Imamovic A."/>
            <person name="Larimer J."/>
            <person name="McCowan C."/>
            <person name="Murphy C."/>
            <person name="Pearson M."/>
            <person name="Priest M."/>
            <person name="Roberts A."/>
            <person name="Saif S."/>
            <person name="Shea T."/>
            <person name="Sykes S."/>
            <person name="Wortman J."/>
            <person name="Nusbaum C."/>
            <person name="Birren B."/>
        </authorList>
    </citation>
    <scope>NUCLEOTIDE SEQUENCE</scope>
    <source>
        <strain evidence="3">CBS 10117</strain>
    </source>
</reference>
<dbReference type="EMBL" id="KI894033">
    <property type="protein sequence ID" value="OBR83516.1"/>
    <property type="molecule type" value="Genomic_DNA"/>
</dbReference>
<dbReference type="VEuPathDB" id="FungiDB:I303_05796"/>
<evidence type="ECO:0000256" key="1">
    <source>
        <dbReference type="SAM" id="Coils"/>
    </source>
</evidence>
<dbReference type="EMBL" id="CP144536">
    <property type="protein sequence ID" value="WWC63174.1"/>
    <property type="molecule type" value="Genomic_DNA"/>
</dbReference>
<dbReference type="AlphaFoldDB" id="A0A1A6A0E7"/>
<accession>A0A1A6A0E7</accession>
<dbReference type="GeneID" id="28969495"/>
<proteinExistence type="predicted"/>
<evidence type="ECO:0000313" key="2">
    <source>
        <dbReference type="EMBL" id="OBR83516.1"/>
    </source>
</evidence>
<evidence type="ECO:0000313" key="3">
    <source>
        <dbReference type="EMBL" id="WWC63174.1"/>
    </source>
</evidence>
<feature type="coiled-coil region" evidence="1">
    <location>
        <begin position="27"/>
        <end position="72"/>
    </location>
</feature>
<organism evidence="2">
    <name type="scientific">Kwoniella dejecticola CBS 10117</name>
    <dbReference type="NCBI Taxonomy" id="1296121"/>
    <lineage>
        <taxon>Eukaryota</taxon>
        <taxon>Fungi</taxon>
        <taxon>Dikarya</taxon>
        <taxon>Basidiomycota</taxon>
        <taxon>Agaricomycotina</taxon>
        <taxon>Tremellomycetes</taxon>
        <taxon>Tremellales</taxon>
        <taxon>Cryptococcaceae</taxon>
        <taxon>Kwoniella</taxon>
    </lineage>
</organism>
<protein>
    <submittedName>
        <fullName evidence="2">Uncharacterized protein</fullName>
    </submittedName>
</protein>
<keyword evidence="1" id="KW-0175">Coiled coil</keyword>
<evidence type="ECO:0000313" key="4">
    <source>
        <dbReference type="Proteomes" id="UP000078595"/>
    </source>
</evidence>
<dbReference type="Proteomes" id="UP000078595">
    <property type="component" value="Chromosome 7"/>
</dbReference>
<keyword evidence="4" id="KW-1185">Reference proteome</keyword>
<reference evidence="2" key="1">
    <citation type="submission" date="2013-07" db="EMBL/GenBank/DDBJ databases">
        <title>The Genome Sequence of Cryptococcus dejecticola CBS10117.</title>
        <authorList>
            <consortium name="The Broad Institute Genome Sequencing Platform"/>
            <person name="Cuomo C."/>
            <person name="Litvintseva A."/>
            <person name="Chen Y."/>
            <person name="Heitman J."/>
            <person name="Sun S."/>
            <person name="Springer D."/>
            <person name="Dromer F."/>
            <person name="Young S.K."/>
            <person name="Zeng Q."/>
            <person name="Gargeya S."/>
            <person name="Fitzgerald M."/>
            <person name="Abouelleil A."/>
            <person name="Alvarado L."/>
            <person name="Berlin A.M."/>
            <person name="Chapman S.B."/>
            <person name="Dewar J."/>
            <person name="Goldberg J."/>
            <person name="Griggs A."/>
            <person name="Gujja S."/>
            <person name="Hansen M."/>
            <person name="Howarth C."/>
            <person name="Imamovic A."/>
            <person name="Larimer J."/>
            <person name="McCowan C."/>
            <person name="Murphy C."/>
            <person name="Pearson M."/>
            <person name="Priest M."/>
            <person name="Roberts A."/>
            <person name="Saif S."/>
            <person name="Shea T."/>
            <person name="Sykes S."/>
            <person name="Wortman J."/>
            <person name="Nusbaum C."/>
            <person name="Birren B."/>
        </authorList>
    </citation>
    <scope>NUCLEOTIDE SEQUENCE [LARGE SCALE GENOMIC DNA]</scope>
    <source>
        <strain evidence="2">CBS 10117</strain>
    </source>
</reference>